<dbReference type="CDD" id="cd16329">
    <property type="entry name" value="LolA_like"/>
    <property type="match status" value="1"/>
</dbReference>
<evidence type="ECO:0000256" key="1">
    <source>
        <dbReference type="ARBA" id="ARBA00022729"/>
    </source>
</evidence>
<gene>
    <name evidence="3" type="ORF">DWB61_13520</name>
</gene>
<dbReference type="PANTHER" id="PTHR37507">
    <property type="entry name" value="SPORULATION PROTEIN YDCC"/>
    <property type="match status" value="1"/>
</dbReference>
<dbReference type="InterPro" id="IPR033399">
    <property type="entry name" value="TP_0789-like"/>
</dbReference>
<evidence type="ECO:0000313" key="3">
    <source>
        <dbReference type="EMBL" id="RRG20055.1"/>
    </source>
</evidence>
<keyword evidence="4" id="KW-1185">Reference proteome</keyword>
<dbReference type="AlphaFoldDB" id="A0A425XYJ5"/>
<dbReference type="PANTHER" id="PTHR37507:SF2">
    <property type="entry name" value="SPORULATION PROTEIN YDCC"/>
    <property type="match status" value="1"/>
</dbReference>
<dbReference type="Proteomes" id="UP000285794">
    <property type="component" value="Unassembled WGS sequence"/>
</dbReference>
<protein>
    <submittedName>
        <fullName evidence="3">Outer membrane lipoprotein-sorting protein</fullName>
    </submittedName>
</protein>
<dbReference type="RefSeq" id="WP_125031419.1">
    <property type="nucleotide sequence ID" value="NZ_JAPXVP010000013.1"/>
</dbReference>
<dbReference type="SUPFAM" id="SSF89392">
    <property type="entry name" value="Prokaryotic lipoproteins and lipoprotein localization factors"/>
    <property type="match status" value="1"/>
</dbReference>
<dbReference type="Pfam" id="PF17131">
    <property type="entry name" value="LolA_like"/>
    <property type="match status" value="1"/>
</dbReference>
<sequence length="261" mass="31066">MKFTIVFKYSLFVVLIAVLFCLLTFPSLAQKDRVTAKEIVRIADEKMRGLSSQGEYSMTIVRPTWSRTVIMKSWSKGTEYSMIYIMSPAREKGQVFLKREKDMWNWVPSIERLIKIPPSMMMQSWMGSDFTNDDLLKESSILKDYRHELSGKEDIRGYSCYKISMYPKEEAPVVWGKLVMWITTKDYHRLKTEYYDEDSYLINVENLFDIRKMDDREIPTRMEMVPVDKEGNKTIFEFKNVKFNIDIKESFFSQQNMKRVR</sequence>
<dbReference type="EMBL" id="QQWG01000015">
    <property type="protein sequence ID" value="RRG20055.1"/>
    <property type="molecule type" value="Genomic_DNA"/>
</dbReference>
<feature type="domain" description="Uncharacterized protein TP-0789" evidence="2">
    <location>
        <begin position="78"/>
        <end position="259"/>
    </location>
</feature>
<dbReference type="Gene3D" id="2.50.20.10">
    <property type="entry name" value="Lipoprotein localisation LolA/LolB/LppX"/>
    <property type="match status" value="1"/>
</dbReference>
<dbReference type="InterPro" id="IPR029046">
    <property type="entry name" value="LolA/LolB/LppX"/>
</dbReference>
<accession>A0A425XYJ5</accession>
<name>A0A425XYJ5_9BACT</name>
<keyword evidence="3" id="KW-0449">Lipoprotein</keyword>
<dbReference type="OrthoDB" id="9803781at2"/>
<evidence type="ECO:0000259" key="2">
    <source>
        <dbReference type="Pfam" id="PF17131"/>
    </source>
</evidence>
<keyword evidence="1" id="KW-0732">Signal</keyword>
<reference evidence="3 4" key="1">
    <citation type="submission" date="2018-07" db="EMBL/GenBank/DDBJ databases">
        <title>Draft genome sequence of Ancylomarina sp. M1P.</title>
        <authorList>
            <person name="Yadav S."/>
            <person name="Villanueva L."/>
            <person name="Damste J.S.S."/>
        </authorList>
    </citation>
    <scope>NUCLEOTIDE SEQUENCE [LARGE SCALE GENOMIC DNA]</scope>
    <source>
        <strain evidence="3 4">M1P</strain>
    </source>
</reference>
<evidence type="ECO:0000313" key="4">
    <source>
        <dbReference type="Proteomes" id="UP000285794"/>
    </source>
</evidence>
<comment type="caution">
    <text evidence="3">The sequence shown here is derived from an EMBL/GenBank/DDBJ whole genome shotgun (WGS) entry which is preliminary data.</text>
</comment>
<proteinExistence type="predicted"/>
<organism evidence="3 4">
    <name type="scientific">Ancylomarina euxinus</name>
    <dbReference type="NCBI Taxonomy" id="2283627"/>
    <lineage>
        <taxon>Bacteria</taxon>
        <taxon>Pseudomonadati</taxon>
        <taxon>Bacteroidota</taxon>
        <taxon>Bacteroidia</taxon>
        <taxon>Marinilabiliales</taxon>
        <taxon>Marinifilaceae</taxon>
        <taxon>Ancylomarina</taxon>
    </lineage>
</organism>
<dbReference type="InterPro" id="IPR052944">
    <property type="entry name" value="Sporulation_related"/>
</dbReference>